<dbReference type="PANTHER" id="PTHR23012:SF180">
    <property type="entry name" value="RING_FYVE_PHD ZINC FINGER SUPERFAMILY PROTEIN"/>
    <property type="match status" value="1"/>
</dbReference>
<dbReference type="GO" id="GO:0008270">
    <property type="term" value="F:zinc ion binding"/>
    <property type="evidence" value="ECO:0007669"/>
    <property type="project" value="UniProtKB-KW"/>
</dbReference>
<evidence type="ECO:0000313" key="8">
    <source>
        <dbReference type="Proteomes" id="UP000652761"/>
    </source>
</evidence>
<dbReference type="InterPro" id="IPR013083">
    <property type="entry name" value="Znf_RING/FYVE/PHD"/>
</dbReference>
<dbReference type="EMBL" id="NMUH01001579">
    <property type="protein sequence ID" value="MQL93604.1"/>
    <property type="molecule type" value="Genomic_DNA"/>
</dbReference>
<evidence type="ECO:0000256" key="2">
    <source>
        <dbReference type="ARBA" id="ARBA00022771"/>
    </source>
</evidence>
<dbReference type="Gene3D" id="3.30.40.10">
    <property type="entry name" value="Zinc/RING finger domain, C3HC4 (zinc finger)"/>
    <property type="match status" value="1"/>
</dbReference>
<dbReference type="Pfam" id="PF12428">
    <property type="entry name" value="DUF3675"/>
    <property type="match status" value="1"/>
</dbReference>
<dbReference type="Proteomes" id="UP000652761">
    <property type="component" value="Unassembled WGS sequence"/>
</dbReference>
<dbReference type="SMART" id="SM00744">
    <property type="entry name" value="RINGv"/>
    <property type="match status" value="1"/>
</dbReference>
<dbReference type="InterPro" id="IPR022143">
    <property type="entry name" value="DUF3675"/>
</dbReference>
<dbReference type="GO" id="GO:0016567">
    <property type="term" value="P:protein ubiquitination"/>
    <property type="evidence" value="ECO:0007669"/>
    <property type="project" value="TreeGrafter"/>
</dbReference>
<dbReference type="GO" id="GO:0016020">
    <property type="term" value="C:membrane"/>
    <property type="evidence" value="ECO:0007669"/>
    <property type="project" value="TreeGrafter"/>
</dbReference>
<comment type="caution">
    <text evidence="7">The sequence shown here is derived from an EMBL/GenBank/DDBJ whole genome shotgun (WGS) entry which is preliminary data.</text>
</comment>
<proteinExistence type="predicted"/>
<evidence type="ECO:0000256" key="3">
    <source>
        <dbReference type="ARBA" id="ARBA00022833"/>
    </source>
</evidence>
<keyword evidence="1" id="KW-0479">Metal-binding</keyword>
<feature type="transmembrane region" description="Helical" evidence="5">
    <location>
        <begin position="169"/>
        <end position="194"/>
    </location>
</feature>
<evidence type="ECO:0000256" key="1">
    <source>
        <dbReference type="ARBA" id="ARBA00022723"/>
    </source>
</evidence>
<dbReference type="GO" id="GO:0004842">
    <property type="term" value="F:ubiquitin-protein transferase activity"/>
    <property type="evidence" value="ECO:0007669"/>
    <property type="project" value="TreeGrafter"/>
</dbReference>
<protein>
    <recommendedName>
        <fullName evidence="6">RING-CH-type domain-containing protein</fullName>
    </recommendedName>
</protein>
<dbReference type="PANTHER" id="PTHR23012">
    <property type="entry name" value="RING/FYVE/PHD ZINC FINGER DOMAIN-CONTAINING"/>
    <property type="match status" value="1"/>
</dbReference>
<keyword evidence="2" id="KW-0863">Zinc-finger</keyword>
<feature type="transmembrane region" description="Helical" evidence="5">
    <location>
        <begin position="144"/>
        <end position="163"/>
    </location>
</feature>
<evidence type="ECO:0000259" key="6">
    <source>
        <dbReference type="SMART" id="SM00744"/>
    </source>
</evidence>
<dbReference type="InterPro" id="IPR033275">
    <property type="entry name" value="MARCH-like"/>
</dbReference>
<keyword evidence="5" id="KW-1133">Transmembrane helix</keyword>
<organism evidence="7 8">
    <name type="scientific">Colocasia esculenta</name>
    <name type="common">Wild taro</name>
    <name type="synonym">Arum esculentum</name>
    <dbReference type="NCBI Taxonomy" id="4460"/>
    <lineage>
        <taxon>Eukaryota</taxon>
        <taxon>Viridiplantae</taxon>
        <taxon>Streptophyta</taxon>
        <taxon>Embryophyta</taxon>
        <taxon>Tracheophyta</taxon>
        <taxon>Spermatophyta</taxon>
        <taxon>Magnoliopsida</taxon>
        <taxon>Liliopsida</taxon>
        <taxon>Araceae</taxon>
        <taxon>Aroideae</taxon>
        <taxon>Colocasieae</taxon>
        <taxon>Colocasia</taxon>
    </lineage>
</organism>
<gene>
    <name evidence="7" type="ORF">Taro_026253</name>
</gene>
<sequence>MASGGEEEVALLVADDGLGPSSSDSRPSSSTCLCRICHEEEEESTTSMEAPCACSGTLKVDNPAAHEKAWFLLFMHTGDAYRGGVTRREARHARYASRGSLEVPRQNYQPQTPNQGDVDYEDDDADYAECSPASQRSASCCQSVAVTFTIILLLRHLISVITVGADHYAFSLMTVFILRASGILLPFYVIMTAIKGIQQVQRIQLQHQQLYENGDSQPPVAEPEDQRLHQHVIEIQS</sequence>
<evidence type="ECO:0000256" key="5">
    <source>
        <dbReference type="SAM" id="Phobius"/>
    </source>
</evidence>
<keyword evidence="5" id="KW-0812">Transmembrane</keyword>
<keyword evidence="5" id="KW-0472">Membrane</keyword>
<feature type="compositionally biased region" description="Polar residues" evidence="4">
    <location>
        <begin position="106"/>
        <end position="115"/>
    </location>
</feature>
<keyword evidence="3" id="KW-0862">Zinc</keyword>
<accession>A0A843VK25</accession>
<dbReference type="Pfam" id="PF12906">
    <property type="entry name" value="RINGv"/>
    <property type="match status" value="1"/>
</dbReference>
<feature type="domain" description="RING-CH-type" evidence="6">
    <location>
        <begin position="33"/>
        <end position="78"/>
    </location>
</feature>
<keyword evidence="8" id="KW-1185">Reference proteome</keyword>
<name>A0A843VK25_COLES</name>
<evidence type="ECO:0000313" key="7">
    <source>
        <dbReference type="EMBL" id="MQL93604.1"/>
    </source>
</evidence>
<evidence type="ECO:0000256" key="4">
    <source>
        <dbReference type="SAM" id="MobiDB-lite"/>
    </source>
</evidence>
<dbReference type="AlphaFoldDB" id="A0A843VK25"/>
<reference evidence="7" key="1">
    <citation type="submission" date="2017-07" db="EMBL/GenBank/DDBJ databases">
        <title>Taro Niue Genome Assembly and Annotation.</title>
        <authorList>
            <person name="Atibalentja N."/>
            <person name="Keating K."/>
            <person name="Fields C.J."/>
        </authorList>
    </citation>
    <scope>NUCLEOTIDE SEQUENCE</scope>
    <source>
        <strain evidence="7">Niue_2</strain>
        <tissue evidence="7">Leaf</tissue>
    </source>
</reference>
<feature type="region of interest" description="Disordered" evidence="4">
    <location>
        <begin position="100"/>
        <end position="121"/>
    </location>
</feature>
<dbReference type="OrthoDB" id="264354at2759"/>
<dbReference type="InterPro" id="IPR011016">
    <property type="entry name" value="Znf_RING-CH"/>
</dbReference>